<dbReference type="AlphaFoldDB" id="A0A1H8HVH3"/>
<proteinExistence type="predicted"/>
<dbReference type="Proteomes" id="UP000199372">
    <property type="component" value="Unassembled WGS sequence"/>
</dbReference>
<dbReference type="RefSeq" id="WP_091845644.1">
    <property type="nucleotide sequence ID" value="NZ_FOCM01000005.1"/>
</dbReference>
<accession>A0A1H8HVH3</accession>
<evidence type="ECO:0000313" key="2">
    <source>
        <dbReference type="Proteomes" id="UP000199372"/>
    </source>
</evidence>
<name>A0A1H8HVH3_9RHOB</name>
<reference evidence="2" key="1">
    <citation type="submission" date="2016-10" db="EMBL/GenBank/DDBJ databases">
        <authorList>
            <person name="Varghese N."/>
            <person name="Submissions S."/>
        </authorList>
    </citation>
    <scope>NUCLEOTIDE SEQUENCE [LARGE SCALE GENOMIC DNA]</scope>
    <source>
        <strain evidence="2">DSM 26893</strain>
    </source>
</reference>
<protein>
    <submittedName>
        <fullName evidence="1">Uncharacterized protein</fullName>
    </submittedName>
</protein>
<gene>
    <name evidence="1" type="ORF">SAMN04488011_10519</name>
</gene>
<dbReference type="OrthoDB" id="7860263at2"/>
<evidence type="ECO:0000313" key="1">
    <source>
        <dbReference type="EMBL" id="SEN60193.1"/>
    </source>
</evidence>
<dbReference type="EMBL" id="FOCM01000005">
    <property type="protein sequence ID" value="SEN60193.1"/>
    <property type="molecule type" value="Genomic_DNA"/>
</dbReference>
<organism evidence="1 2">
    <name type="scientific">Palleronia pelagia</name>
    <dbReference type="NCBI Taxonomy" id="387096"/>
    <lineage>
        <taxon>Bacteria</taxon>
        <taxon>Pseudomonadati</taxon>
        <taxon>Pseudomonadota</taxon>
        <taxon>Alphaproteobacteria</taxon>
        <taxon>Rhodobacterales</taxon>
        <taxon>Roseobacteraceae</taxon>
        <taxon>Palleronia</taxon>
    </lineage>
</organism>
<keyword evidence="2" id="KW-1185">Reference proteome</keyword>
<sequence>MTVDIATSTIVAQAFDFMEKAEISSFGDESSEAAKAAQVYPRARDMVLEHYDWSAARTFASLPEATAVAQDPDLPVGYVLPTDCLILRSVRSRDVWRQDGRFIRAMQAGGLDILYTRRIEVEAELPAFLQTAIASQMAVLLSPKFVGSRTKRADLRVELNDLLMAAKRHDSHSASGHAIDAAMPDGDWVCEARL</sequence>